<keyword evidence="2" id="KW-1185">Reference proteome</keyword>
<dbReference type="InterPro" id="IPR029731">
    <property type="entry name" value="OSGIN1/2"/>
</dbReference>
<dbReference type="SUPFAM" id="SSF51905">
    <property type="entry name" value="FAD/NAD(P)-binding domain"/>
    <property type="match status" value="1"/>
</dbReference>
<name>A0A7I8WCL0_9ANNE</name>
<evidence type="ECO:0000313" key="1">
    <source>
        <dbReference type="EMBL" id="CAD5125876.1"/>
    </source>
</evidence>
<gene>
    <name evidence="1" type="ORF">DGYR_LOCUS13181</name>
</gene>
<dbReference type="EMBL" id="CAJFCJ010000029">
    <property type="protein sequence ID" value="CAD5125876.1"/>
    <property type="molecule type" value="Genomic_DNA"/>
</dbReference>
<dbReference type="Pfam" id="PF13738">
    <property type="entry name" value="Pyr_redox_3"/>
    <property type="match status" value="1"/>
</dbReference>
<dbReference type="Proteomes" id="UP000549394">
    <property type="component" value="Unassembled WGS sequence"/>
</dbReference>
<comment type="caution">
    <text evidence="1">The sequence shown here is derived from an EMBL/GenBank/DDBJ whole genome shotgun (WGS) entry which is preliminary data.</text>
</comment>
<dbReference type="PANTHER" id="PTHR15192:SF8">
    <property type="entry name" value="FAD_NAD(P)-BINDING DOMAIN-CONTAINING PROTEIN"/>
    <property type="match status" value="1"/>
</dbReference>
<dbReference type="AlphaFoldDB" id="A0A7I8WCL0"/>
<proteinExistence type="predicted"/>
<dbReference type="Gene3D" id="3.50.50.60">
    <property type="entry name" value="FAD/NAD(P)-binding domain"/>
    <property type="match status" value="2"/>
</dbReference>
<dbReference type="OrthoDB" id="412005at2759"/>
<sequence>MSDTANATRQALAERSPVLREEQTRFPVRIIKFRILPTSPKEEMMGNKSIENLFCKPVADAASSANCFKVFSQVECRWRLKKNVARILSADGVERQGEYWGFPLKINEKAGRQPEQPGMEYIDVVVVGNGPSGLFTSYVLSGHWPYLRADAEHPLIKHLSSKISLIEHDLDLLSQLAVDGRSSNPIPKLIDSLRCPGADVGSEEESNLEWKYHPERAINHVVLGKSEGGGVWNSLDSKYEQKTVSKAGWMELPGLKYTAQNRFQRAVPNDLRRYYKAYSGLVSDYIRPNTTVTCVERVLDVAHEIDAESGEQIPCSRSHFGCHKYDVRGHQTDPLTGKTTSFCYRASYVVLATGQSDIKEKLGVIGEHEDYVVNNVRDVLVDFNDSTDPVLVVGAGLSAADSILTLLEAGVPVLHAFRRDPKDRAHILRKVASKAYPEYKKVMSLMKEELRDELYTPLPQHRVLELFSAGHVLLENSNTNHFVRVRKVLVAIGTRPDLSFLPGDGRNLGIVDDAPISVKHNPIDIDPVTHQITRSQGMFAIGALAGDTFVRFIPGAVVAVASHLWHRKQNSA</sequence>
<dbReference type="InterPro" id="IPR036188">
    <property type="entry name" value="FAD/NAD-bd_sf"/>
</dbReference>
<evidence type="ECO:0000313" key="2">
    <source>
        <dbReference type="Proteomes" id="UP000549394"/>
    </source>
</evidence>
<accession>A0A7I8WCL0</accession>
<organism evidence="1 2">
    <name type="scientific">Dimorphilus gyrociliatus</name>
    <dbReference type="NCBI Taxonomy" id="2664684"/>
    <lineage>
        <taxon>Eukaryota</taxon>
        <taxon>Metazoa</taxon>
        <taxon>Spiralia</taxon>
        <taxon>Lophotrochozoa</taxon>
        <taxon>Annelida</taxon>
        <taxon>Polychaeta</taxon>
        <taxon>Polychaeta incertae sedis</taxon>
        <taxon>Dinophilidae</taxon>
        <taxon>Dimorphilus</taxon>
    </lineage>
</organism>
<protein>
    <submittedName>
        <fullName evidence="1">DgyrCDS14067</fullName>
    </submittedName>
</protein>
<dbReference type="PANTHER" id="PTHR15192">
    <property type="entry name" value="PROTEIN CBG05349"/>
    <property type="match status" value="1"/>
</dbReference>
<reference evidence="1 2" key="1">
    <citation type="submission" date="2020-08" db="EMBL/GenBank/DDBJ databases">
        <authorList>
            <person name="Hejnol A."/>
        </authorList>
    </citation>
    <scope>NUCLEOTIDE SEQUENCE [LARGE SCALE GENOMIC DNA]</scope>
</reference>